<dbReference type="PANTHER" id="PTHR43011:SF1">
    <property type="entry name" value="IRON-SULFUR CLUSTER ASSEMBLY 2 HOMOLOG, MITOCHONDRIAL"/>
    <property type="match status" value="1"/>
</dbReference>
<reference evidence="2" key="2">
    <citation type="submission" date="2020-09" db="EMBL/GenBank/DDBJ databases">
        <authorList>
            <person name="Sun Q."/>
            <person name="Zhou Y."/>
        </authorList>
    </citation>
    <scope>NUCLEOTIDE SEQUENCE</scope>
    <source>
        <strain evidence="2">CGMCC 1.15330</strain>
    </source>
</reference>
<dbReference type="Gene3D" id="2.60.300.12">
    <property type="entry name" value="HesB-like domain"/>
    <property type="match status" value="1"/>
</dbReference>
<accession>A0A916SWN0</accession>
<dbReference type="GO" id="GO:0051539">
    <property type="term" value="F:4 iron, 4 sulfur cluster binding"/>
    <property type="evidence" value="ECO:0007669"/>
    <property type="project" value="TreeGrafter"/>
</dbReference>
<dbReference type="InterPro" id="IPR035903">
    <property type="entry name" value="HesB-like_dom_sf"/>
</dbReference>
<dbReference type="NCBIfam" id="TIGR00049">
    <property type="entry name" value="iron-sulfur cluster assembly accessory protein"/>
    <property type="match status" value="1"/>
</dbReference>
<dbReference type="PROSITE" id="PS01152">
    <property type="entry name" value="HESB"/>
    <property type="match status" value="1"/>
</dbReference>
<dbReference type="SUPFAM" id="SSF89360">
    <property type="entry name" value="HesB-like domain"/>
    <property type="match status" value="1"/>
</dbReference>
<evidence type="ECO:0000313" key="2">
    <source>
        <dbReference type="EMBL" id="GGB17650.1"/>
    </source>
</evidence>
<sequence length="176" mass="18184">MIEQPLRIGEQPRAQPRAVAGMVLLSVRVPHRPRHDGRAPSYQAAKIGSVAASRDTAYLSPMATAPILSADISLSPAAAARVAAIAARQNKPAILRLSVEGGGCSGFQYRFGLADAPDGDDLIAETDGVRLVVDSISLDLVRGAQVDFVESLGGAAFRVDNPQAASGCGCGTSFSV</sequence>
<dbReference type="GO" id="GO:0016226">
    <property type="term" value="P:iron-sulfur cluster assembly"/>
    <property type="evidence" value="ECO:0007669"/>
    <property type="project" value="InterPro"/>
</dbReference>
<dbReference type="PANTHER" id="PTHR43011">
    <property type="entry name" value="IRON-SULFUR CLUSTER ASSEMBLY 2 HOMOLOG, MITOCHONDRIAL"/>
    <property type="match status" value="1"/>
</dbReference>
<evidence type="ECO:0000259" key="1">
    <source>
        <dbReference type="Pfam" id="PF01521"/>
    </source>
</evidence>
<feature type="domain" description="Core" evidence="1">
    <location>
        <begin position="72"/>
        <end position="171"/>
    </location>
</feature>
<name>A0A916SWN0_9SPHN</name>
<protein>
    <recommendedName>
        <fullName evidence="1">Core domain-containing protein</fullName>
    </recommendedName>
</protein>
<gene>
    <name evidence="2" type="ORF">GCM10011380_03970</name>
</gene>
<dbReference type="InterPro" id="IPR000361">
    <property type="entry name" value="ATAP_core_dom"/>
</dbReference>
<dbReference type="InterPro" id="IPR017870">
    <property type="entry name" value="FeS_cluster_insertion_CS"/>
</dbReference>
<comment type="caution">
    <text evidence="2">The sequence shown here is derived from an EMBL/GenBank/DDBJ whole genome shotgun (WGS) entry which is preliminary data.</text>
</comment>
<keyword evidence="3" id="KW-1185">Reference proteome</keyword>
<reference evidence="2" key="1">
    <citation type="journal article" date="2014" name="Int. J. Syst. Evol. Microbiol.">
        <title>Complete genome sequence of Corynebacterium casei LMG S-19264T (=DSM 44701T), isolated from a smear-ripened cheese.</title>
        <authorList>
            <consortium name="US DOE Joint Genome Institute (JGI-PGF)"/>
            <person name="Walter F."/>
            <person name="Albersmeier A."/>
            <person name="Kalinowski J."/>
            <person name="Ruckert C."/>
        </authorList>
    </citation>
    <scope>NUCLEOTIDE SEQUENCE</scope>
    <source>
        <strain evidence="2">CGMCC 1.15330</strain>
    </source>
</reference>
<evidence type="ECO:0000313" key="3">
    <source>
        <dbReference type="Proteomes" id="UP000623067"/>
    </source>
</evidence>
<organism evidence="2 3">
    <name type="scientific">Sphingomonas metalli</name>
    <dbReference type="NCBI Taxonomy" id="1779358"/>
    <lineage>
        <taxon>Bacteria</taxon>
        <taxon>Pseudomonadati</taxon>
        <taxon>Pseudomonadota</taxon>
        <taxon>Alphaproteobacteria</taxon>
        <taxon>Sphingomonadales</taxon>
        <taxon>Sphingomonadaceae</taxon>
        <taxon>Sphingomonas</taxon>
    </lineage>
</organism>
<dbReference type="Pfam" id="PF01521">
    <property type="entry name" value="Fe-S_biosyn"/>
    <property type="match status" value="1"/>
</dbReference>
<dbReference type="GO" id="GO:0005506">
    <property type="term" value="F:iron ion binding"/>
    <property type="evidence" value="ECO:0007669"/>
    <property type="project" value="TreeGrafter"/>
</dbReference>
<dbReference type="InterPro" id="IPR016092">
    <property type="entry name" value="ATAP"/>
</dbReference>
<dbReference type="GO" id="GO:0051537">
    <property type="term" value="F:2 iron, 2 sulfur cluster binding"/>
    <property type="evidence" value="ECO:0007669"/>
    <property type="project" value="UniProtKB-ARBA"/>
</dbReference>
<dbReference type="EMBL" id="BMIH01000001">
    <property type="protein sequence ID" value="GGB17650.1"/>
    <property type="molecule type" value="Genomic_DNA"/>
</dbReference>
<dbReference type="AlphaFoldDB" id="A0A916SWN0"/>
<dbReference type="Proteomes" id="UP000623067">
    <property type="component" value="Unassembled WGS sequence"/>
</dbReference>
<proteinExistence type="predicted"/>